<keyword evidence="2" id="KW-0963">Cytoplasm</keyword>
<organism evidence="5 6">
    <name type="scientific">Candidatus Magasanikbacteria bacterium CG11_big_fil_rev_8_21_14_0_20_39_34</name>
    <dbReference type="NCBI Taxonomy" id="1974653"/>
    <lineage>
        <taxon>Bacteria</taxon>
        <taxon>Candidatus Magasanikiibacteriota</taxon>
    </lineage>
</organism>
<feature type="domain" description="CSD" evidence="4">
    <location>
        <begin position="1"/>
        <end position="64"/>
    </location>
</feature>
<dbReference type="InterPro" id="IPR002059">
    <property type="entry name" value="CSP_DNA-bd"/>
</dbReference>
<accession>A0A2H0N4H9</accession>
<dbReference type="InterPro" id="IPR019844">
    <property type="entry name" value="CSD_CS"/>
</dbReference>
<evidence type="ECO:0000259" key="4">
    <source>
        <dbReference type="PROSITE" id="PS51857"/>
    </source>
</evidence>
<evidence type="ECO:0000256" key="3">
    <source>
        <dbReference type="RuleBase" id="RU000408"/>
    </source>
</evidence>
<dbReference type="CDD" id="cd04458">
    <property type="entry name" value="CSP_CDS"/>
    <property type="match status" value="1"/>
</dbReference>
<dbReference type="GO" id="GO:0003676">
    <property type="term" value="F:nucleic acid binding"/>
    <property type="evidence" value="ECO:0007669"/>
    <property type="project" value="InterPro"/>
</dbReference>
<dbReference type="SMART" id="SM00357">
    <property type="entry name" value="CSP"/>
    <property type="match status" value="1"/>
</dbReference>
<dbReference type="PROSITE" id="PS00352">
    <property type="entry name" value="CSD_1"/>
    <property type="match status" value="1"/>
</dbReference>
<reference evidence="5 6" key="1">
    <citation type="submission" date="2017-09" db="EMBL/GenBank/DDBJ databases">
        <title>Depth-based differentiation of microbial function through sediment-hosted aquifers and enrichment of novel symbionts in the deep terrestrial subsurface.</title>
        <authorList>
            <person name="Probst A.J."/>
            <person name="Ladd B."/>
            <person name="Jarett J.K."/>
            <person name="Geller-Mcgrath D.E."/>
            <person name="Sieber C.M."/>
            <person name="Emerson J.B."/>
            <person name="Anantharaman K."/>
            <person name="Thomas B.C."/>
            <person name="Malmstrom R."/>
            <person name="Stieglmeier M."/>
            <person name="Klingl A."/>
            <person name="Woyke T."/>
            <person name="Ryan C.M."/>
            <person name="Banfield J.F."/>
        </authorList>
    </citation>
    <scope>NUCLEOTIDE SEQUENCE [LARGE SCALE GENOMIC DNA]</scope>
    <source>
        <strain evidence="5">CG11_big_fil_rev_8_21_14_0_20_39_34</strain>
    </source>
</reference>
<dbReference type="PIRSF" id="PIRSF002599">
    <property type="entry name" value="Cold_shock_A"/>
    <property type="match status" value="1"/>
</dbReference>
<dbReference type="EMBL" id="PCWN01000008">
    <property type="protein sequence ID" value="PIR03809.1"/>
    <property type="molecule type" value="Genomic_DNA"/>
</dbReference>
<dbReference type="AlphaFoldDB" id="A0A2H0N4H9"/>
<gene>
    <name evidence="5" type="ORF">COV59_04010</name>
</gene>
<dbReference type="Pfam" id="PF00313">
    <property type="entry name" value="CSD"/>
    <property type="match status" value="1"/>
</dbReference>
<dbReference type="SUPFAM" id="SSF50249">
    <property type="entry name" value="Nucleic acid-binding proteins"/>
    <property type="match status" value="1"/>
</dbReference>
<dbReference type="PANTHER" id="PTHR11544">
    <property type="entry name" value="COLD SHOCK DOMAIN CONTAINING PROTEINS"/>
    <property type="match status" value="1"/>
</dbReference>
<comment type="caution">
    <text evidence="5">The sequence shown here is derived from an EMBL/GenBank/DDBJ whole genome shotgun (WGS) entry which is preliminary data.</text>
</comment>
<evidence type="ECO:0000256" key="2">
    <source>
        <dbReference type="ARBA" id="ARBA00022490"/>
    </source>
</evidence>
<dbReference type="GO" id="GO:0005737">
    <property type="term" value="C:cytoplasm"/>
    <property type="evidence" value="ECO:0007669"/>
    <property type="project" value="UniProtKB-SubCell"/>
</dbReference>
<evidence type="ECO:0000313" key="6">
    <source>
        <dbReference type="Proteomes" id="UP000229600"/>
    </source>
</evidence>
<dbReference type="InterPro" id="IPR011129">
    <property type="entry name" value="CSD"/>
</dbReference>
<dbReference type="PRINTS" id="PR00050">
    <property type="entry name" value="COLDSHOCK"/>
</dbReference>
<dbReference type="InterPro" id="IPR050181">
    <property type="entry name" value="Cold_shock_domain"/>
</dbReference>
<dbReference type="Gene3D" id="2.40.50.140">
    <property type="entry name" value="Nucleic acid-binding proteins"/>
    <property type="match status" value="1"/>
</dbReference>
<protein>
    <submittedName>
        <fullName evidence="5">Cold-shock protein</fullName>
    </submittedName>
</protein>
<sequence>MTGTIKRIIADKGFGFIEAEGREKDIFFHVSQFDGDFNTLKEGDRVNFEVEESPRGPQAINVTLA</sequence>
<name>A0A2H0N4H9_9BACT</name>
<evidence type="ECO:0000313" key="5">
    <source>
        <dbReference type="EMBL" id="PIR03809.1"/>
    </source>
</evidence>
<evidence type="ECO:0000256" key="1">
    <source>
        <dbReference type="ARBA" id="ARBA00004496"/>
    </source>
</evidence>
<dbReference type="PROSITE" id="PS51857">
    <property type="entry name" value="CSD_2"/>
    <property type="match status" value="1"/>
</dbReference>
<dbReference type="Proteomes" id="UP000229600">
    <property type="component" value="Unassembled WGS sequence"/>
</dbReference>
<dbReference type="InterPro" id="IPR012156">
    <property type="entry name" value="Cold_shock_CspA"/>
</dbReference>
<comment type="subcellular location">
    <subcellularLocation>
        <location evidence="1 3">Cytoplasm</location>
    </subcellularLocation>
</comment>
<dbReference type="InterPro" id="IPR012340">
    <property type="entry name" value="NA-bd_OB-fold"/>
</dbReference>
<proteinExistence type="predicted"/>